<dbReference type="InterPro" id="IPR039391">
    <property type="entry name" value="Phytocyanin-like"/>
</dbReference>
<dbReference type="PANTHER" id="PTHR33021">
    <property type="entry name" value="BLUE COPPER PROTEIN"/>
    <property type="match status" value="1"/>
</dbReference>
<dbReference type="OrthoDB" id="1916408at2759"/>
<evidence type="ECO:0000256" key="1">
    <source>
        <dbReference type="ARBA" id="ARBA00023157"/>
    </source>
</evidence>
<keyword evidence="7" id="KW-1185">Reference proteome</keyword>
<gene>
    <name evidence="6" type="ORF">NCGR_LOCUS54432</name>
</gene>
<dbReference type="AlphaFoldDB" id="A0A811RL20"/>
<keyword evidence="2" id="KW-0325">Glycoprotein</keyword>
<accession>A0A811RL20</accession>
<dbReference type="GO" id="GO:0005886">
    <property type="term" value="C:plasma membrane"/>
    <property type="evidence" value="ECO:0007669"/>
    <property type="project" value="TreeGrafter"/>
</dbReference>
<dbReference type="GO" id="GO:0009055">
    <property type="term" value="F:electron transfer activity"/>
    <property type="evidence" value="ECO:0007669"/>
    <property type="project" value="InterPro"/>
</dbReference>
<evidence type="ECO:0000256" key="2">
    <source>
        <dbReference type="ARBA" id="ARBA00023180"/>
    </source>
</evidence>
<comment type="caution">
    <text evidence="6">The sequence shown here is derived from an EMBL/GenBank/DDBJ whole genome shotgun (WGS) entry which is preliminary data.</text>
</comment>
<feature type="signal peptide" evidence="4">
    <location>
        <begin position="1"/>
        <end position="26"/>
    </location>
</feature>
<feature type="transmembrane region" description="Helical" evidence="3">
    <location>
        <begin position="156"/>
        <end position="178"/>
    </location>
</feature>
<keyword evidence="1" id="KW-1015">Disulfide bond</keyword>
<dbReference type="PANTHER" id="PTHR33021:SF264">
    <property type="entry name" value="OS05G0570900 PROTEIN"/>
    <property type="match status" value="1"/>
</dbReference>
<dbReference type="CDD" id="cd13920">
    <property type="entry name" value="Stellacyanin"/>
    <property type="match status" value="1"/>
</dbReference>
<evidence type="ECO:0000313" key="6">
    <source>
        <dbReference type="EMBL" id="CAD6271145.1"/>
    </source>
</evidence>
<proteinExistence type="predicted"/>
<keyword evidence="4" id="KW-0732">Signal</keyword>
<name>A0A811RL20_9POAL</name>
<feature type="domain" description="Phytocyanin" evidence="5">
    <location>
        <begin position="28"/>
        <end position="131"/>
    </location>
</feature>
<evidence type="ECO:0000313" key="7">
    <source>
        <dbReference type="Proteomes" id="UP000604825"/>
    </source>
</evidence>
<reference evidence="6" key="1">
    <citation type="submission" date="2020-10" db="EMBL/GenBank/DDBJ databases">
        <authorList>
            <person name="Han B."/>
            <person name="Lu T."/>
            <person name="Zhao Q."/>
            <person name="Huang X."/>
            <person name="Zhao Y."/>
        </authorList>
    </citation>
    <scope>NUCLEOTIDE SEQUENCE</scope>
</reference>
<dbReference type="Gene3D" id="2.60.40.420">
    <property type="entry name" value="Cupredoxins - blue copper proteins"/>
    <property type="match status" value="1"/>
</dbReference>
<dbReference type="PROSITE" id="PS51485">
    <property type="entry name" value="PHYTOCYANIN"/>
    <property type="match status" value="1"/>
</dbReference>
<evidence type="ECO:0000256" key="4">
    <source>
        <dbReference type="SAM" id="SignalP"/>
    </source>
</evidence>
<feature type="chain" id="PRO_5032387859" description="Phytocyanin domain-containing protein" evidence="4">
    <location>
        <begin position="27"/>
        <end position="179"/>
    </location>
</feature>
<dbReference type="InterPro" id="IPR008972">
    <property type="entry name" value="Cupredoxin"/>
</dbReference>
<dbReference type="FunFam" id="2.60.40.420:FF:000034">
    <property type="entry name" value="Cupredoxin superfamily protein"/>
    <property type="match status" value="1"/>
</dbReference>
<protein>
    <recommendedName>
        <fullName evidence="5">Phytocyanin domain-containing protein</fullName>
    </recommendedName>
</protein>
<dbReference type="EMBL" id="CAJGYO010000016">
    <property type="protein sequence ID" value="CAD6271145.1"/>
    <property type="molecule type" value="Genomic_DNA"/>
</dbReference>
<evidence type="ECO:0000259" key="5">
    <source>
        <dbReference type="PROSITE" id="PS51485"/>
    </source>
</evidence>
<evidence type="ECO:0000256" key="3">
    <source>
        <dbReference type="SAM" id="Phobius"/>
    </source>
</evidence>
<keyword evidence="3" id="KW-1133">Transmembrane helix</keyword>
<organism evidence="6 7">
    <name type="scientific">Miscanthus lutarioriparius</name>
    <dbReference type="NCBI Taxonomy" id="422564"/>
    <lineage>
        <taxon>Eukaryota</taxon>
        <taxon>Viridiplantae</taxon>
        <taxon>Streptophyta</taxon>
        <taxon>Embryophyta</taxon>
        <taxon>Tracheophyta</taxon>
        <taxon>Spermatophyta</taxon>
        <taxon>Magnoliopsida</taxon>
        <taxon>Liliopsida</taxon>
        <taxon>Poales</taxon>
        <taxon>Poaceae</taxon>
        <taxon>PACMAD clade</taxon>
        <taxon>Panicoideae</taxon>
        <taxon>Andropogonodae</taxon>
        <taxon>Andropogoneae</taxon>
        <taxon>Saccharinae</taxon>
        <taxon>Miscanthus</taxon>
    </lineage>
</organism>
<keyword evidence="3" id="KW-0812">Transmembrane</keyword>
<dbReference type="Proteomes" id="UP000604825">
    <property type="component" value="Unassembled WGS sequence"/>
</dbReference>
<keyword evidence="3" id="KW-0472">Membrane</keyword>
<dbReference type="SUPFAM" id="SSF49503">
    <property type="entry name" value="Cupredoxins"/>
    <property type="match status" value="1"/>
</dbReference>
<sequence>MERRRSRHALLLFSAVMASLVSGSTAGIYHIVGAGKGWRMPPNRTYYEDWARTRQISIGDKLMFLYRSGVHNIVEVPTRELFDACSMRNITSRYQSGPTIIELTEPGQRFYFCGVGEHCEVGQKLAINVLLVAPPPPDTEEEEDDDADSSGASARLLAHAGAVLAAACLCLASALLMAV</sequence>
<dbReference type="InterPro" id="IPR003245">
    <property type="entry name" value="Phytocyanin_dom"/>
</dbReference>
<dbReference type="Pfam" id="PF02298">
    <property type="entry name" value="Cu_bind_like"/>
    <property type="match status" value="1"/>
</dbReference>